<dbReference type="AlphaFoldDB" id="A0A1S1V8Z1"/>
<dbReference type="Gene3D" id="3.40.190.10">
    <property type="entry name" value="Periplasmic binding protein-like II"/>
    <property type="match status" value="1"/>
</dbReference>
<name>A0A1S1V8Z1_9FIRM</name>
<dbReference type="Gene3D" id="3.40.190.120">
    <property type="entry name" value="Osmoprotection protein (prox), domain 2"/>
    <property type="match status" value="1"/>
</dbReference>
<dbReference type="Pfam" id="PF04069">
    <property type="entry name" value="OpuAC"/>
    <property type="match status" value="1"/>
</dbReference>
<feature type="domain" description="ABC-type glycine betaine transport system substrate-binding" evidence="2">
    <location>
        <begin position="36"/>
        <end position="304"/>
    </location>
</feature>
<keyword evidence="1" id="KW-0732">Signal</keyword>
<proteinExistence type="predicted"/>
<accession>A0A1S1V8Z1</accession>
<comment type="caution">
    <text evidence="3">The sequence shown here is derived from an EMBL/GenBank/DDBJ whole genome shotgun (WGS) entry which is preliminary data.</text>
</comment>
<evidence type="ECO:0000259" key="2">
    <source>
        <dbReference type="Pfam" id="PF04069"/>
    </source>
</evidence>
<organism evidence="3 4">
    <name type="scientific">Andreesenia angusta</name>
    <dbReference type="NCBI Taxonomy" id="39480"/>
    <lineage>
        <taxon>Bacteria</taxon>
        <taxon>Bacillati</taxon>
        <taxon>Bacillota</taxon>
        <taxon>Tissierellia</taxon>
        <taxon>Tissierellales</taxon>
        <taxon>Gottschalkiaceae</taxon>
        <taxon>Andreesenia</taxon>
    </lineage>
</organism>
<feature type="signal peptide" evidence="1">
    <location>
        <begin position="1"/>
        <end position="23"/>
    </location>
</feature>
<keyword evidence="4" id="KW-1185">Reference proteome</keyword>
<dbReference type="GO" id="GO:0043190">
    <property type="term" value="C:ATP-binding cassette (ABC) transporter complex"/>
    <property type="evidence" value="ECO:0007669"/>
    <property type="project" value="InterPro"/>
</dbReference>
<dbReference type="SUPFAM" id="SSF53850">
    <property type="entry name" value="Periplasmic binding protein-like II"/>
    <property type="match status" value="1"/>
</dbReference>
<dbReference type="OrthoDB" id="9801163at2"/>
<evidence type="ECO:0000313" key="4">
    <source>
        <dbReference type="Proteomes" id="UP000180254"/>
    </source>
</evidence>
<dbReference type="Proteomes" id="UP000180254">
    <property type="component" value="Unassembled WGS sequence"/>
</dbReference>
<dbReference type="GO" id="GO:0022857">
    <property type="term" value="F:transmembrane transporter activity"/>
    <property type="evidence" value="ECO:0007669"/>
    <property type="project" value="InterPro"/>
</dbReference>
<reference evidence="3 4" key="1">
    <citation type="submission" date="2016-09" db="EMBL/GenBank/DDBJ databases">
        <title>Genome sequence of Eubacterium angustum.</title>
        <authorList>
            <person name="Poehlein A."/>
            <person name="Daniel R."/>
        </authorList>
    </citation>
    <scope>NUCLEOTIDE SEQUENCE [LARGE SCALE GENOMIC DNA]</scope>
    <source>
        <strain evidence="3 4">DSM 1989</strain>
    </source>
</reference>
<dbReference type="EMBL" id="MKIE01000002">
    <property type="protein sequence ID" value="OHW62875.1"/>
    <property type="molecule type" value="Genomic_DNA"/>
</dbReference>
<evidence type="ECO:0000313" key="3">
    <source>
        <dbReference type="EMBL" id="OHW62875.1"/>
    </source>
</evidence>
<dbReference type="PROSITE" id="PS51257">
    <property type="entry name" value="PROKAR_LIPOPROTEIN"/>
    <property type="match status" value="1"/>
</dbReference>
<dbReference type="InterPro" id="IPR007210">
    <property type="entry name" value="ABC_Gly_betaine_transp_sub-bd"/>
</dbReference>
<dbReference type="STRING" id="39480.EUAN_06590"/>
<evidence type="ECO:0000256" key="1">
    <source>
        <dbReference type="SAM" id="SignalP"/>
    </source>
</evidence>
<sequence>MKIGKIFRRVLAATVIMSTAISAVGCGNGGESSDKKEIVVSSKDYTENLLLGKMTVEYLKEKGYEVKDETGMSGQGIIRNALTSGEVDTYWEFTGTAYMEFMKKELTDQDPEKVYEEVKEWDMKENKISWLNHSTLNNTYCFVTTSDIADKNNIKTISDLAKAYNEGKELKFIANPEYFERADGMPKLNDAYGFEVPEKDKVLLELGMFYNALINGEGDFTVGFTTDGMIEANDLVVLEDDKDIFPVYYGTPVFRSEIIELYPELPEVMDELISKIDTKTMMDLNSQVDIEKKTVDEVARKFLADNGLIK</sequence>
<feature type="chain" id="PRO_5039718317" evidence="1">
    <location>
        <begin position="24"/>
        <end position="310"/>
    </location>
</feature>
<protein>
    <submittedName>
        <fullName evidence="3">Putative osmoprotectant uptake system substrate-binding protein OsmF</fullName>
    </submittedName>
</protein>
<gene>
    <name evidence="3" type="primary">osmF</name>
    <name evidence="3" type="ORF">EUAN_06590</name>
</gene>
<dbReference type="RefSeq" id="WP_071061668.1">
    <property type="nucleotide sequence ID" value="NZ_MKIE01000002.1"/>
</dbReference>